<proteinExistence type="predicted"/>
<dbReference type="EMBL" id="JAPUUL010002713">
    <property type="protein sequence ID" value="KAJ8124865.1"/>
    <property type="molecule type" value="Genomic_DNA"/>
</dbReference>
<evidence type="ECO:0000313" key="2">
    <source>
        <dbReference type="Proteomes" id="UP001153332"/>
    </source>
</evidence>
<organism evidence="1 2">
    <name type="scientific">Lasiodiplodia mahajangana</name>
    <dbReference type="NCBI Taxonomy" id="1108764"/>
    <lineage>
        <taxon>Eukaryota</taxon>
        <taxon>Fungi</taxon>
        <taxon>Dikarya</taxon>
        <taxon>Ascomycota</taxon>
        <taxon>Pezizomycotina</taxon>
        <taxon>Dothideomycetes</taxon>
        <taxon>Dothideomycetes incertae sedis</taxon>
        <taxon>Botryosphaeriales</taxon>
        <taxon>Botryosphaeriaceae</taxon>
        <taxon>Lasiodiplodia</taxon>
    </lineage>
</organism>
<gene>
    <name evidence="1" type="ORF">O1611_g8773</name>
</gene>
<dbReference type="Proteomes" id="UP001153332">
    <property type="component" value="Unassembled WGS sequence"/>
</dbReference>
<evidence type="ECO:0000313" key="1">
    <source>
        <dbReference type="EMBL" id="KAJ8124865.1"/>
    </source>
</evidence>
<keyword evidence="2" id="KW-1185">Reference proteome</keyword>
<accession>A0ACC2JBK5</accession>
<comment type="caution">
    <text evidence="1">The sequence shown here is derived from an EMBL/GenBank/DDBJ whole genome shotgun (WGS) entry which is preliminary data.</text>
</comment>
<sequence length="111" mass="12054">MSAALPVYRNLLRATRLVFQGDATLLNAARADIRQGFLKNATLEPTSPEFLAAINHGQEVAKVLRENVVQGKREGDTYKLRIHEETERGDNDTIKVAGKNLSAGGGKCCSS</sequence>
<protein>
    <submittedName>
        <fullName evidence="1">Uncharacterized protein</fullName>
    </submittedName>
</protein>
<name>A0ACC2JBK5_9PEZI</name>
<reference evidence="1" key="1">
    <citation type="submission" date="2022-12" db="EMBL/GenBank/DDBJ databases">
        <title>Genome Sequence of Lasiodiplodia mahajangana.</title>
        <authorList>
            <person name="Buettner E."/>
        </authorList>
    </citation>
    <scope>NUCLEOTIDE SEQUENCE</scope>
    <source>
        <strain evidence="1">VT137</strain>
    </source>
</reference>